<dbReference type="InterPro" id="IPR037523">
    <property type="entry name" value="VOC_core"/>
</dbReference>
<evidence type="ECO:0000313" key="3">
    <source>
        <dbReference type="Proteomes" id="UP001242313"/>
    </source>
</evidence>
<dbReference type="InterPro" id="IPR025870">
    <property type="entry name" value="Glyoxalase-like_dom"/>
</dbReference>
<sequence>MKESATEDVQGAVEKLRAAGVSILLEPTEKPWGQVVAYAADPDGHYIEICTPIA</sequence>
<name>A0ABU0FYL0_9BACI</name>
<evidence type="ECO:0000259" key="1">
    <source>
        <dbReference type="PROSITE" id="PS51819"/>
    </source>
</evidence>
<comment type="caution">
    <text evidence="2">The sequence shown here is derived from an EMBL/GenBank/DDBJ whole genome shotgun (WGS) entry which is preliminary data.</text>
</comment>
<dbReference type="PROSITE" id="PS51819">
    <property type="entry name" value="VOC"/>
    <property type="match status" value="1"/>
</dbReference>
<reference evidence="2 3" key="1">
    <citation type="submission" date="2023-07" db="EMBL/GenBank/DDBJ databases">
        <title>Genomic Encyclopedia of Type Strains, Phase IV (KMG-IV): sequencing the most valuable type-strain genomes for metagenomic binning, comparative biology and taxonomic classification.</title>
        <authorList>
            <person name="Goeker M."/>
        </authorList>
    </citation>
    <scope>NUCLEOTIDE SEQUENCE [LARGE SCALE GENOMIC DNA]</scope>
    <source>
        <strain evidence="2 3">DSM 19598</strain>
    </source>
</reference>
<dbReference type="EMBL" id="JAUSUN010000024">
    <property type="protein sequence ID" value="MDQ0415027.1"/>
    <property type="molecule type" value="Genomic_DNA"/>
</dbReference>
<dbReference type="SUPFAM" id="SSF54593">
    <property type="entry name" value="Glyoxalase/Bleomycin resistance protein/Dihydroxybiphenyl dioxygenase"/>
    <property type="match status" value="1"/>
</dbReference>
<feature type="domain" description="VOC" evidence="1">
    <location>
        <begin position="1"/>
        <end position="52"/>
    </location>
</feature>
<dbReference type="Gene3D" id="3.10.180.10">
    <property type="entry name" value="2,3-Dihydroxybiphenyl 1,2-Dioxygenase, domain 1"/>
    <property type="match status" value="1"/>
</dbReference>
<evidence type="ECO:0000313" key="2">
    <source>
        <dbReference type="EMBL" id="MDQ0415027.1"/>
    </source>
</evidence>
<dbReference type="Proteomes" id="UP001242313">
    <property type="component" value="Unassembled WGS sequence"/>
</dbReference>
<accession>A0ABU0FYL0</accession>
<keyword evidence="3" id="KW-1185">Reference proteome</keyword>
<organism evidence="2 3">
    <name type="scientific">Mesobacillus stamsii</name>
    <dbReference type="NCBI Taxonomy" id="225347"/>
    <lineage>
        <taxon>Bacteria</taxon>
        <taxon>Bacillati</taxon>
        <taxon>Bacillota</taxon>
        <taxon>Bacilli</taxon>
        <taxon>Bacillales</taxon>
        <taxon>Bacillaceae</taxon>
        <taxon>Mesobacillus</taxon>
    </lineage>
</organism>
<protein>
    <submittedName>
        <fullName evidence="2">Lactoylglutathione lyase</fullName>
        <ecNumber evidence="2">4.4.1.5</ecNumber>
    </submittedName>
</protein>
<dbReference type="EC" id="4.4.1.5" evidence="2"/>
<proteinExistence type="predicted"/>
<dbReference type="GO" id="GO:0004462">
    <property type="term" value="F:lactoylglutathione lyase activity"/>
    <property type="evidence" value="ECO:0007669"/>
    <property type="project" value="UniProtKB-EC"/>
</dbReference>
<dbReference type="InterPro" id="IPR029068">
    <property type="entry name" value="Glyas_Bleomycin-R_OHBP_Dase"/>
</dbReference>
<keyword evidence="2" id="KW-0456">Lyase</keyword>
<dbReference type="Pfam" id="PF12681">
    <property type="entry name" value="Glyoxalase_2"/>
    <property type="match status" value="1"/>
</dbReference>
<gene>
    <name evidence="2" type="ORF">J2S25_003239</name>
</gene>